<dbReference type="Proteomes" id="UP001174694">
    <property type="component" value="Unassembled WGS sequence"/>
</dbReference>
<keyword evidence="2" id="KW-1185">Reference proteome</keyword>
<evidence type="ECO:0000313" key="1">
    <source>
        <dbReference type="EMBL" id="KAJ9156648.1"/>
    </source>
</evidence>
<comment type="caution">
    <text evidence="1">The sequence shown here is derived from an EMBL/GenBank/DDBJ whole genome shotgun (WGS) entry which is preliminary data.</text>
</comment>
<protein>
    <submittedName>
        <fullName evidence="1">Uncharacterized protein</fullName>
    </submittedName>
</protein>
<reference evidence="1" key="1">
    <citation type="submission" date="2022-07" db="EMBL/GenBank/DDBJ databases">
        <title>Fungi with potential for degradation of polypropylene.</title>
        <authorList>
            <person name="Gostincar C."/>
        </authorList>
    </citation>
    <scope>NUCLEOTIDE SEQUENCE</scope>
    <source>
        <strain evidence="1">EXF-13308</strain>
    </source>
</reference>
<sequence>MLATRFRVASRLRGQVYRTVSTLSSNPDIKVFPDPLHPSAHILTYLDDKPKLRTDLAIGTSTAIPPTPRSFRENHRFLDILNEVLAENAPKDPDLQAAAQAFASPGGGFQFIGGSGASGQGGAGGGGVGGWVHLSDRRNPPDYGRIAWPEDIFGSLEVDGHGNIMGNFQPSGTYRIVTNEGILGLSPFLTERLVARLKKEQVA</sequence>
<accession>A0AA38RR62</accession>
<dbReference type="PANTHER" id="PTHR37331">
    <property type="entry name" value="YALI0F11671P"/>
    <property type="match status" value="1"/>
</dbReference>
<name>A0AA38RR62_9PEZI</name>
<dbReference type="EMBL" id="JANBVO010000002">
    <property type="protein sequence ID" value="KAJ9156648.1"/>
    <property type="molecule type" value="Genomic_DNA"/>
</dbReference>
<proteinExistence type="predicted"/>
<gene>
    <name evidence="1" type="ORF">NKR23_g1404</name>
</gene>
<organism evidence="1 2">
    <name type="scientific">Pleurostoma richardsiae</name>
    <dbReference type="NCBI Taxonomy" id="41990"/>
    <lineage>
        <taxon>Eukaryota</taxon>
        <taxon>Fungi</taxon>
        <taxon>Dikarya</taxon>
        <taxon>Ascomycota</taxon>
        <taxon>Pezizomycotina</taxon>
        <taxon>Sordariomycetes</taxon>
        <taxon>Sordariomycetidae</taxon>
        <taxon>Calosphaeriales</taxon>
        <taxon>Pleurostomataceae</taxon>
        <taxon>Pleurostoma</taxon>
    </lineage>
</organism>
<dbReference type="PANTHER" id="PTHR37331:SF1">
    <property type="entry name" value="YALI0F11671P"/>
    <property type="match status" value="1"/>
</dbReference>
<evidence type="ECO:0000313" key="2">
    <source>
        <dbReference type="Proteomes" id="UP001174694"/>
    </source>
</evidence>
<dbReference type="AlphaFoldDB" id="A0AA38RR62"/>